<dbReference type="EMBL" id="JAPEIS010000002">
    <property type="protein sequence ID" value="KAJ8068929.1"/>
    <property type="molecule type" value="Genomic_DNA"/>
</dbReference>
<gene>
    <name evidence="1" type="ORF">OCU04_002611</name>
</gene>
<evidence type="ECO:0000313" key="1">
    <source>
        <dbReference type="EMBL" id="KAJ8068929.1"/>
    </source>
</evidence>
<dbReference type="OrthoDB" id="2157530at2759"/>
<dbReference type="AlphaFoldDB" id="A0A9X0DMS3"/>
<evidence type="ECO:0000313" key="2">
    <source>
        <dbReference type="Proteomes" id="UP001152300"/>
    </source>
</evidence>
<sequence>MRRGTYASLFMREPIRMYTLSNATKEATLDILSRPWFNRVWVYQELVLSPKVFVQIGQVRVSWNFLGEALFYFEWNRISDVMPKPSETDIAHFGSRLWTWNTPQH</sequence>
<keyword evidence="2" id="KW-1185">Reference proteome</keyword>
<evidence type="ECO:0008006" key="3">
    <source>
        <dbReference type="Google" id="ProtNLM"/>
    </source>
</evidence>
<name>A0A9X0DMS3_9HELO</name>
<comment type="caution">
    <text evidence="1">The sequence shown here is derived from an EMBL/GenBank/DDBJ whole genome shotgun (WGS) entry which is preliminary data.</text>
</comment>
<protein>
    <recommendedName>
        <fullName evidence="3">Heterokaryon incompatibility domain-containing protein</fullName>
    </recommendedName>
</protein>
<organism evidence="1 2">
    <name type="scientific">Sclerotinia nivalis</name>
    <dbReference type="NCBI Taxonomy" id="352851"/>
    <lineage>
        <taxon>Eukaryota</taxon>
        <taxon>Fungi</taxon>
        <taxon>Dikarya</taxon>
        <taxon>Ascomycota</taxon>
        <taxon>Pezizomycotina</taxon>
        <taxon>Leotiomycetes</taxon>
        <taxon>Helotiales</taxon>
        <taxon>Sclerotiniaceae</taxon>
        <taxon>Sclerotinia</taxon>
    </lineage>
</organism>
<dbReference type="Proteomes" id="UP001152300">
    <property type="component" value="Unassembled WGS sequence"/>
</dbReference>
<accession>A0A9X0DMS3</accession>
<reference evidence="1" key="1">
    <citation type="submission" date="2022-11" db="EMBL/GenBank/DDBJ databases">
        <title>Genome Resource of Sclerotinia nivalis Strain SnTB1, a Plant Pathogen Isolated from American Ginseng.</title>
        <authorList>
            <person name="Fan S."/>
        </authorList>
    </citation>
    <scope>NUCLEOTIDE SEQUENCE</scope>
    <source>
        <strain evidence="1">SnTB1</strain>
    </source>
</reference>
<proteinExistence type="predicted"/>